<proteinExistence type="predicted"/>
<dbReference type="AlphaFoldDB" id="A0A8S0PIN1"/>
<evidence type="ECO:0000313" key="2">
    <source>
        <dbReference type="EMBL" id="CAA2952862.1"/>
    </source>
</evidence>
<reference evidence="2 3" key="1">
    <citation type="submission" date="2019-12" db="EMBL/GenBank/DDBJ databases">
        <authorList>
            <person name="Alioto T."/>
            <person name="Alioto T."/>
            <person name="Gomez Garrido J."/>
        </authorList>
    </citation>
    <scope>NUCLEOTIDE SEQUENCE [LARGE SCALE GENOMIC DNA]</scope>
</reference>
<dbReference type="Gramene" id="OE9A047741T1">
    <property type="protein sequence ID" value="OE9A047741C1"/>
    <property type="gene ID" value="OE9A047741"/>
</dbReference>
<feature type="transmembrane region" description="Helical" evidence="1">
    <location>
        <begin position="123"/>
        <end position="144"/>
    </location>
</feature>
<comment type="caution">
    <text evidence="2">The sequence shown here is derived from an EMBL/GenBank/DDBJ whole genome shotgun (WGS) entry which is preliminary data.</text>
</comment>
<keyword evidence="1" id="KW-0472">Membrane</keyword>
<keyword evidence="1" id="KW-1133">Transmembrane helix</keyword>
<organism evidence="2 3">
    <name type="scientific">Olea europaea subsp. europaea</name>
    <dbReference type="NCBI Taxonomy" id="158383"/>
    <lineage>
        <taxon>Eukaryota</taxon>
        <taxon>Viridiplantae</taxon>
        <taxon>Streptophyta</taxon>
        <taxon>Embryophyta</taxon>
        <taxon>Tracheophyta</taxon>
        <taxon>Spermatophyta</taxon>
        <taxon>Magnoliopsida</taxon>
        <taxon>eudicotyledons</taxon>
        <taxon>Gunneridae</taxon>
        <taxon>Pentapetalae</taxon>
        <taxon>asterids</taxon>
        <taxon>lamiids</taxon>
        <taxon>Lamiales</taxon>
        <taxon>Oleaceae</taxon>
        <taxon>Oleeae</taxon>
        <taxon>Olea</taxon>
    </lineage>
</organism>
<dbReference type="EMBL" id="CACTIH010000085">
    <property type="protein sequence ID" value="CAA2952862.1"/>
    <property type="molecule type" value="Genomic_DNA"/>
</dbReference>
<feature type="transmembrane region" description="Helical" evidence="1">
    <location>
        <begin position="86"/>
        <end position="108"/>
    </location>
</feature>
<accession>A0A8S0PIN1</accession>
<protein>
    <submittedName>
        <fullName evidence="2">Uncharacterized protein</fullName>
    </submittedName>
</protein>
<gene>
    <name evidence="2" type="ORF">OLEA9_A047741</name>
</gene>
<keyword evidence="1" id="KW-0812">Transmembrane</keyword>
<sequence>MIGAAARRPALLEESDTVCKRQDDDLSGTVCKRFPGTRCCEDLYPSFIGEVLVAVDDGDGDGVDGIGGSFSDRRCAVTVLQYLYQYWCYGGGGAVLGLCLVVMFYWLLERWWWSCFGLCRGNWVVIVGSETGMVVVSMAVAGWGEDGGKWRW</sequence>
<evidence type="ECO:0000256" key="1">
    <source>
        <dbReference type="SAM" id="Phobius"/>
    </source>
</evidence>
<keyword evidence="3" id="KW-1185">Reference proteome</keyword>
<evidence type="ECO:0000313" key="3">
    <source>
        <dbReference type="Proteomes" id="UP000594638"/>
    </source>
</evidence>
<dbReference type="Proteomes" id="UP000594638">
    <property type="component" value="Unassembled WGS sequence"/>
</dbReference>
<name>A0A8S0PIN1_OLEEU</name>